<reference evidence="3" key="1">
    <citation type="submission" date="2016-11" db="EMBL/GenBank/DDBJ databases">
        <authorList>
            <person name="Varghese N."/>
            <person name="Submissions S."/>
        </authorList>
    </citation>
    <scope>NUCLEOTIDE SEQUENCE [LARGE SCALE GENOMIC DNA]</scope>
    <source>
        <strain evidence="3">DSM 18829</strain>
    </source>
</reference>
<dbReference type="Pfam" id="PF00753">
    <property type="entry name" value="Lactamase_B"/>
    <property type="match status" value="1"/>
</dbReference>
<dbReference type="PANTHER" id="PTHR30619">
    <property type="entry name" value="DNA INTERNALIZATION/COMPETENCE PROTEIN COMEC/REC2"/>
    <property type="match status" value="1"/>
</dbReference>
<feature type="domain" description="Metallo-beta-lactamase" evidence="1">
    <location>
        <begin position="38"/>
        <end position="290"/>
    </location>
</feature>
<keyword evidence="3" id="KW-1185">Reference proteome</keyword>
<dbReference type="Gene3D" id="3.60.15.10">
    <property type="entry name" value="Ribonuclease Z/Hydroxyacylglutathione hydrolase-like"/>
    <property type="match status" value="1"/>
</dbReference>
<dbReference type="OrthoDB" id="418728at2"/>
<dbReference type="SUPFAM" id="SSF56281">
    <property type="entry name" value="Metallo-hydrolase/oxidoreductase"/>
    <property type="match status" value="1"/>
</dbReference>
<dbReference type="InterPro" id="IPR001279">
    <property type="entry name" value="Metallo-B-lactamas"/>
</dbReference>
<gene>
    <name evidence="2" type="ORF">SAMN05444363_1379</name>
</gene>
<dbReference type="STRING" id="415425.SAMN05444363_1379"/>
<dbReference type="EMBL" id="FQZI01000002">
    <property type="protein sequence ID" value="SHI71221.1"/>
    <property type="molecule type" value="Genomic_DNA"/>
</dbReference>
<accession>A0A1M6DDU6</accession>
<name>A0A1M6DDU6_9FLAO</name>
<protein>
    <submittedName>
        <fullName evidence="2">Metallo-beta-lactamase superfamily protein</fullName>
    </submittedName>
</protein>
<sequence>MTENYSLEIDFMPVGDGEKSGDAIALRFGLYEDGRWKNQKVFIIDGGNLASGDALVKHVKEVYKTNKVDRVILTHPDSDHASGLRKVIEGLEVEKIWMHRPWNHWGDLKDSIVDGRITRKSFTDKLRNAYQYAHDIEQLAIENKIEIFSPHQGSSYTINEEDILTVLGPSKELYTSLVQASGKTPDMGVFESVRGFSADTKTKTKFVREDLTFETENLAETDVPTSAENDMSLVLLLTVGKARVLFTGDAGTQGMHKAIYYATEKGISLKNLNVFDVPHHGSRRNLSKGILRHISANYSVVSCSVLGAPKHPSPIVINSLIRRNMTPYKTQGKVLNFRFGSVPTREGYTTAIPMPFTNQVEIPE</sequence>
<evidence type="ECO:0000313" key="2">
    <source>
        <dbReference type="EMBL" id="SHI71221.1"/>
    </source>
</evidence>
<evidence type="ECO:0000313" key="3">
    <source>
        <dbReference type="Proteomes" id="UP000184488"/>
    </source>
</evidence>
<dbReference type="Proteomes" id="UP000184488">
    <property type="component" value="Unassembled WGS sequence"/>
</dbReference>
<dbReference type="RefSeq" id="WP_073309825.1">
    <property type="nucleotide sequence ID" value="NZ_FQZI01000002.1"/>
</dbReference>
<dbReference type="InterPro" id="IPR036866">
    <property type="entry name" value="RibonucZ/Hydroxyglut_hydro"/>
</dbReference>
<organism evidence="2 3">
    <name type="scientific">Flavobacterium terrae</name>
    <dbReference type="NCBI Taxonomy" id="415425"/>
    <lineage>
        <taxon>Bacteria</taxon>
        <taxon>Pseudomonadati</taxon>
        <taxon>Bacteroidota</taxon>
        <taxon>Flavobacteriia</taxon>
        <taxon>Flavobacteriales</taxon>
        <taxon>Flavobacteriaceae</taxon>
        <taxon>Flavobacterium</taxon>
    </lineage>
</organism>
<dbReference type="PANTHER" id="PTHR30619:SF1">
    <property type="entry name" value="RECOMBINATION PROTEIN 2"/>
    <property type="match status" value="1"/>
</dbReference>
<dbReference type="InterPro" id="IPR052159">
    <property type="entry name" value="Competence_DNA_uptake"/>
</dbReference>
<proteinExistence type="predicted"/>
<evidence type="ECO:0000259" key="1">
    <source>
        <dbReference type="Pfam" id="PF00753"/>
    </source>
</evidence>
<dbReference type="AlphaFoldDB" id="A0A1M6DDU6"/>